<dbReference type="EMBL" id="RKIK01000096">
    <property type="protein sequence ID" value="ROV58054.1"/>
    <property type="molecule type" value="Genomic_DNA"/>
</dbReference>
<gene>
    <name evidence="2" type="ORF">EGH82_20265</name>
</gene>
<comment type="caution">
    <text evidence="2">The sequence shown here is derived from an EMBL/GenBank/DDBJ whole genome shotgun (WGS) entry which is preliminary data.</text>
</comment>
<feature type="signal peptide" evidence="1">
    <location>
        <begin position="1"/>
        <end position="22"/>
    </location>
</feature>
<dbReference type="AlphaFoldDB" id="A0A3N3DU79"/>
<dbReference type="RefSeq" id="WP_123783437.1">
    <property type="nucleotide sequence ID" value="NZ_RKIK01000096.1"/>
</dbReference>
<evidence type="ECO:0000256" key="1">
    <source>
        <dbReference type="SAM" id="SignalP"/>
    </source>
</evidence>
<protein>
    <recommendedName>
        <fullName evidence="4">Lipoprotein</fullName>
    </recommendedName>
</protein>
<dbReference type="Proteomes" id="UP000278792">
    <property type="component" value="Unassembled WGS sequence"/>
</dbReference>
<sequence length="95" mass="10774">MFTKTYFFIIAASLALTGCSSAYTEQAKVMSNYELCFVSGYGNETPTYVDAMQSEIDDRIKASELEQNVCAQDRQYGEMTRYAVEKQIGEKIAYF</sequence>
<proteinExistence type="predicted"/>
<reference evidence="2 3" key="1">
    <citation type="submission" date="2018-11" db="EMBL/GenBank/DDBJ databases">
        <title>Vibrio ponticus strain CAIM 1751 pathogenic for the snapper Lutjanus guttatus.</title>
        <authorList>
            <person name="Soto-Rodriguez S."/>
            <person name="Lozano-Olvera R."/>
            <person name="Gomez-Gil B."/>
        </authorList>
    </citation>
    <scope>NUCLEOTIDE SEQUENCE [LARGE SCALE GENOMIC DNA]</scope>
    <source>
        <strain evidence="2 3">CAIM 1751</strain>
    </source>
</reference>
<keyword evidence="1" id="KW-0732">Signal</keyword>
<dbReference type="PROSITE" id="PS51257">
    <property type="entry name" value="PROKAR_LIPOPROTEIN"/>
    <property type="match status" value="1"/>
</dbReference>
<name>A0A3N3DU79_9VIBR</name>
<feature type="chain" id="PRO_5017990798" description="Lipoprotein" evidence="1">
    <location>
        <begin position="23"/>
        <end position="95"/>
    </location>
</feature>
<organism evidence="2 3">
    <name type="scientific">Vibrio ponticus</name>
    <dbReference type="NCBI Taxonomy" id="265668"/>
    <lineage>
        <taxon>Bacteria</taxon>
        <taxon>Pseudomonadati</taxon>
        <taxon>Pseudomonadota</taxon>
        <taxon>Gammaproteobacteria</taxon>
        <taxon>Vibrionales</taxon>
        <taxon>Vibrionaceae</taxon>
        <taxon>Vibrio</taxon>
    </lineage>
</organism>
<evidence type="ECO:0000313" key="3">
    <source>
        <dbReference type="Proteomes" id="UP000278792"/>
    </source>
</evidence>
<evidence type="ECO:0008006" key="4">
    <source>
        <dbReference type="Google" id="ProtNLM"/>
    </source>
</evidence>
<accession>A0A3N3DU79</accession>
<evidence type="ECO:0000313" key="2">
    <source>
        <dbReference type="EMBL" id="ROV58054.1"/>
    </source>
</evidence>